<dbReference type="EC" id="2.7.11.1" evidence="1"/>
<evidence type="ECO:0000256" key="6">
    <source>
        <dbReference type="ARBA" id="ARBA00022840"/>
    </source>
</evidence>
<accession>A0A2I0TQD7</accession>
<reference evidence="11" key="1">
    <citation type="submission" date="2017-11" db="EMBL/GenBank/DDBJ databases">
        <authorList>
            <person name="Lima N.C."/>
            <person name="Parody-Merino A.M."/>
            <person name="Battley P.F."/>
            <person name="Fidler A.E."/>
            <person name="Prosdocimi F."/>
        </authorList>
    </citation>
    <scope>NUCLEOTIDE SEQUENCE [LARGE SCALE GENOMIC DNA]</scope>
</reference>
<sequence>MPTAAKVGLDDKMTDTDNLDRILPQWEKNLKDIKIPACFNKMPQETGKTFPHSKQVGNYLVGKMINKGSFAKVMEGLHIPTGEKVAIKVIDKRKAKQDSYVLKNMKREPRIHQMIKHPNVVRLYETLETDNSYYMVMELCLGGDLLDRICDKKRLTEREVRRYTRQILSAVEHLHCQGIVHRGVSTFAMLTGTLPFTVEPFNIKQLHQKMLIGEISPIPSDISPEWCLITLQRENEEVKNHNINPNEHLNKESEIPISQKTEMDTLENLRNYGNRVFPSVLTLEIPDTIQEDEIAITLENQENLTEVNGDYGHLEKRESKLALEALEQTLQSLPNCTAIRTT</sequence>
<proteinExistence type="predicted"/>
<name>A0A2I0TQD7_LIMLA</name>
<dbReference type="EMBL" id="KZ507912">
    <property type="protein sequence ID" value="PKU36010.1"/>
    <property type="molecule type" value="Genomic_DNA"/>
</dbReference>
<dbReference type="PANTHER" id="PTHR24346:SF101">
    <property type="entry name" value="PROTEIN KINASE DOMAIN-CONTAINING PROTEIN"/>
    <property type="match status" value="1"/>
</dbReference>
<dbReference type="PANTHER" id="PTHR24346">
    <property type="entry name" value="MAP/MICROTUBULE AFFINITY-REGULATING KINASE"/>
    <property type="match status" value="1"/>
</dbReference>
<evidence type="ECO:0000256" key="3">
    <source>
        <dbReference type="ARBA" id="ARBA00022679"/>
    </source>
</evidence>
<evidence type="ECO:0000256" key="4">
    <source>
        <dbReference type="ARBA" id="ARBA00022741"/>
    </source>
</evidence>
<dbReference type="InterPro" id="IPR000719">
    <property type="entry name" value="Prot_kinase_dom"/>
</dbReference>
<dbReference type="Proteomes" id="UP000233556">
    <property type="component" value="Unassembled WGS sequence"/>
</dbReference>
<dbReference type="GO" id="GO:0004674">
    <property type="term" value="F:protein serine/threonine kinase activity"/>
    <property type="evidence" value="ECO:0007669"/>
    <property type="project" value="UniProtKB-KW"/>
</dbReference>
<gene>
    <name evidence="10" type="ORF">llap_13686</name>
</gene>
<dbReference type="GO" id="GO:0035556">
    <property type="term" value="P:intracellular signal transduction"/>
    <property type="evidence" value="ECO:0007669"/>
    <property type="project" value="TreeGrafter"/>
</dbReference>
<evidence type="ECO:0000259" key="9">
    <source>
        <dbReference type="PROSITE" id="PS50011"/>
    </source>
</evidence>
<dbReference type="PROSITE" id="PS50011">
    <property type="entry name" value="PROTEIN_KINASE_DOM"/>
    <property type="match status" value="1"/>
</dbReference>
<evidence type="ECO:0000313" key="11">
    <source>
        <dbReference type="Proteomes" id="UP000233556"/>
    </source>
</evidence>
<reference evidence="11" key="2">
    <citation type="submission" date="2017-12" db="EMBL/GenBank/DDBJ databases">
        <title>Genome sequence of the Bar-tailed Godwit (Limosa lapponica baueri).</title>
        <authorList>
            <person name="Lima N.C.B."/>
            <person name="Parody-Merino A.M."/>
            <person name="Battley P.F."/>
            <person name="Fidler A.E."/>
            <person name="Prosdocimi F."/>
        </authorList>
    </citation>
    <scope>NUCLEOTIDE SEQUENCE [LARGE SCALE GENOMIC DNA]</scope>
</reference>
<comment type="catalytic activity">
    <reaction evidence="7">
        <text>L-threonyl-[protein] + ATP = O-phospho-L-threonyl-[protein] + ADP + H(+)</text>
        <dbReference type="Rhea" id="RHEA:46608"/>
        <dbReference type="Rhea" id="RHEA-COMP:11060"/>
        <dbReference type="Rhea" id="RHEA-COMP:11605"/>
        <dbReference type="ChEBI" id="CHEBI:15378"/>
        <dbReference type="ChEBI" id="CHEBI:30013"/>
        <dbReference type="ChEBI" id="CHEBI:30616"/>
        <dbReference type="ChEBI" id="CHEBI:61977"/>
        <dbReference type="ChEBI" id="CHEBI:456216"/>
        <dbReference type="EC" id="2.7.11.1"/>
    </reaction>
</comment>
<dbReference type="FunFam" id="3.30.200.20:FF:000003">
    <property type="entry name" value="Non-specific serine/threonine protein kinase"/>
    <property type="match status" value="1"/>
</dbReference>
<evidence type="ECO:0000256" key="2">
    <source>
        <dbReference type="ARBA" id="ARBA00022527"/>
    </source>
</evidence>
<dbReference type="Gene3D" id="1.10.510.10">
    <property type="entry name" value="Transferase(Phosphotransferase) domain 1"/>
    <property type="match status" value="1"/>
</dbReference>
<feature type="domain" description="Protein kinase" evidence="9">
    <location>
        <begin position="59"/>
        <end position="342"/>
    </location>
</feature>
<dbReference type="SUPFAM" id="SSF56112">
    <property type="entry name" value="Protein kinase-like (PK-like)"/>
    <property type="match status" value="1"/>
</dbReference>
<comment type="catalytic activity">
    <reaction evidence="8">
        <text>L-seryl-[protein] + ATP = O-phospho-L-seryl-[protein] + ADP + H(+)</text>
        <dbReference type="Rhea" id="RHEA:17989"/>
        <dbReference type="Rhea" id="RHEA-COMP:9863"/>
        <dbReference type="Rhea" id="RHEA-COMP:11604"/>
        <dbReference type="ChEBI" id="CHEBI:15378"/>
        <dbReference type="ChEBI" id="CHEBI:29999"/>
        <dbReference type="ChEBI" id="CHEBI:30616"/>
        <dbReference type="ChEBI" id="CHEBI:83421"/>
        <dbReference type="ChEBI" id="CHEBI:456216"/>
        <dbReference type="EC" id="2.7.11.1"/>
    </reaction>
</comment>
<dbReference type="Pfam" id="PF00069">
    <property type="entry name" value="Pkinase"/>
    <property type="match status" value="1"/>
</dbReference>
<dbReference type="InterPro" id="IPR011009">
    <property type="entry name" value="Kinase-like_dom_sf"/>
</dbReference>
<dbReference type="GO" id="GO:0005524">
    <property type="term" value="F:ATP binding"/>
    <property type="evidence" value="ECO:0007669"/>
    <property type="project" value="UniProtKB-KW"/>
</dbReference>
<keyword evidence="5 10" id="KW-0418">Kinase</keyword>
<evidence type="ECO:0000313" key="10">
    <source>
        <dbReference type="EMBL" id="PKU36010.1"/>
    </source>
</evidence>
<keyword evidence="4" id="KW-0547">Nucleotide-binding</keyword>
<keyword evidence="6" id="KW-0067">ATP-binding</keyword>
<evidence type="ECO:0000256" key="1">
    <source>
        <dbReference type="ARBA" id="ARBA00012513"/>
    </source>
</evidence>
<dbReference type="AlphaFoldDB" id="A0A2I0TQD7"/>
<keyword evidence="11" id="KW-1185">Reference proteome</keyword>
<dbReference type="OrthoDB" id="193931at2759"/>
<evidence type="ECO:0000256" key="7">
    <source>
        <dbReference type="ARBA" id="ARBA00047899"/>
    </source>
</evidence>
<keyword evidence="2" id="KW-0723">Serine/threonine-protein kinase</keyword>
<evidence type="ECO:0000256" key="5">
    <source>
        <dbReference type="ARBA" id="ARBA00022777"/>
    </source>
</evidence>
<dbReference type="GO" id="GO:0005737">
    <property type="term" value="C:cytoplasm"/>
    <property type="evidence" value="ECO:0007669"/>
    <property type="project" value="TreeGrafter"/>
</dbReference>
<keyword evidence="3" id="KW-0808">Transferase</keyword>
<evidence type="ECO:0000256" key="8">
    <source>
        <dbReference type="ARBA" id="ARBA00048679"/>
    </source>
</evidence>
<organism evidence="10 11">
    <name type="scientific">Limosa lapponica baueri</name>
    <dbReference type="NCBI Taxonomy" id="1758121"/>
    <lineage>
        <taxon>Eukaryota</taxon>
        <taxon>Metazoa</taxon>
        <taxon>Chordata</taxon>
        <taxon>Craniata</taxon>
        <taxon>Vertebrata</taxon>
        <taxon>Euteleostomi</taxon>
        <taxon>Archelosauria</taxon>
        <taxon>Archosauria</taxon>
        <taxon>Dinosauria</taxon>
        <taxon>Saurischia</taxon>
        <taxon>Theropoda</taxon>
        <taxon>Coelurosauria</taxon>
        <taxon>Aves</taxon>
        <taxon>Neognathae</taxon>
        <taxon>Neoaves</taxon>
        <taxon>Charadriiformes</taxon>
        <taxon>Scolopacidae</taxon>
        <taxon>Limosa</taxon>
    </lineage>
</organism>
<protein>
    <recommendedName>
        <fullName evidence="1">non-specific serine/threonine protein kinase</fullName>
        <ecNumber evidence="1">2.7.11.1</ecNumber>
    </recommendedName>
</protein>